<name>A0AA88J6Z5_FICCA</name>
<comment type="caution">
    <text evidence="2">The sequence shown here is derived from an EMBL/GenBank/DDBJ whole genome shotgun (WGS) entry which is preliminary data.</text>
</comment>
<evidence type="ECO:0000256" key="1">
    <source>
        <dbReference type="SAM" id="MobiDB-lite"/>
    </source>
</evidence>
<dbReference type="EMBL" id="BTGU01000173">
    <property type="protein sequence ID" value="GMN64249.1"/>
    <property type="molecule type" value="Genomic_DNA"/>
</dbReference>
<protein>
    <submittedName>
        <fullName evidence="2">Uncharacterized protein</fullName>
    </submittedName>
</protein>
<feature type="region of interest" description="Disordered" evidence="1">
    <location>
        <begin position="1"/>
        <end position="29"/>
    </location>
</feature>
<dbReference type="AlphaFoldDB" id="A0AA88J6Z5"/>
<gene>
    <name evidence="2" type="ORF">TIFTF001_033339</name>
</gene>
<evidence type="ECO:0000313" key="3">
    <source>
        <dbReference type="Proteomes" id="UP001187192"/>
    </source>
</evidence>
<sequence>MNVMRQMPRKQMEVENSSDEEVDKEDHDVSRTVLTSELQELSPLILSEYFSAKVTVRSRMTILKIVQK</sequence>
<keyword evidence="3" id="KW-1185">Reference proteome</keyword>
<evidence type="ECO:0000313" key="2">
    <source>
        <dbReference type="EMBL" id="GMN64249.1"/>
    </source>
</evidence>
<organism evidence="2 3">
    <name type="scientific">Ficus carica</name>
    <name type="common">Common fig</name>
    <dbReference type="NCBI Taxonomy" id="3494"/>
    <lineage>
        <taxon>Eukaryota</taxon>
        <taxon>Viridiplantae</taxon>
        <taxon>Streptophyta</taxon>
        <taxon>Embryophyta</taxon>
        <taxon>Tracheophyta</taxon>
        <taxon>Spermatophyta</taxon>
        <taxon>Magnoliopsida</taxon>
        <taxon>eudicotyledons</taxon>
        <taxon>Gunneridae</taxon>
        <taxon>Pentapetalae</taxon>
        <taxon>rosids</taxon>
        <taxon>fabids</taxon>
        <taxon>Rosales</taxon>
        <taxon>Moraceae</taxon>
        <taxon>Ficeae</taxon>
        <taxon>Ficus</taxon>
    </lineage>
</organism>
<reference evidence="2" key="1">
    <citation type="submission" date="2023-07" db="EMBL/GenBank/DDBJ databases">
        <title>draft genome sequence of fig (Ficus carica).</title>
        <authorList>
            <person name="Takahashi T."/>
            <person name="Nishimura K."/>
        </authorList>
    </citation>
    <scope>NUCLEOTIDE SEQUENCE</scope>
</reference>
<dbReference type="Proteomes" id="UP001187192">
    <property type="component" value="Unassembled WGS sequence"/>
</dbReference>
<proteinExistence type="predicted"/>
<accession>A0AA88J6Z5</accession>